<dbReference type="AlphaFoldDB" id="A0A0S2K438"/>
<proteinExistence type="inferred from homology"/>
<dbReference type="PATRIC" id="fig|161398.10.peg.2390"/>
<gene>
    <name evidence="14" type="ORF">PP2015_2340</name>
</gene>
<sequence>MLHWHFGMGGKYLKLFAIVVICWCLTFSLSTQAEAQWQVEAIEFGEMPDELSKNINGTLKPLLNQPFSQSLENKLLSQTERALQALGYYHANITLSRVEQSSTLKIEAEIGEPIRWKSIQIEIKGEANKDSFLQKVLSSIPIKANDIVNHDNYEQTKSVLESSLISKGYFDFKWLTHRLEIHKQKNFAVAKLKLDSGNRYRFGKVEVSRQSLAKKYIQSLAPFDENTLYDENLLSEYNLALNKTPYFSAIKVYPQLQNRKNNLVPIRIEVVDKPANTFEVGGGFSTEIGAKARFKWSKPWITEDGHFFDGNLFVAEKQQRVTGSYSIPVSNPNDDLWRVTTGYALEDELTEGVNSKIWNVQLQRQWLTSNNWVRTAFLKREHETTTQAGITDKTEMLIPGISYAKKQAVGGVTPSWGQQTLISLEFASDDLISSTTLFKAQWEQAWLRKFALKHWFIARLDAGAIVTDDINEVPFNLRFFAGGDQSIRGFAYQSVAPYEEGKIVGGKYLATASVEYNYQFMPNWRLALFVDSGTATNDFSESWAVGAGFGFRYITPVGPIRLDHAWGLSKESKSTRLSIIIGPEI</sequence>
<evidence type="ECO:0000259" key="12">
    <source>
        <dbReference type="Pfam" id="PF07244"/>
    </source>
</evidence>
<dbReference type="InterPro" id="IPR010827">
    <property type="entry name" value="BamA/TamA_POTRA"/>
</dbReference>
<dbReference type="Gene3D" id="2.40.160.50">
    <property type="entry name" value="membrane protein fhac: a member of the omp85/tpsb transporter family"/>
    <property type="match status" value="1"/>
</dbReference>
<reference evidence="14 15" key="1">
    <citation type="submission" date="2015-11" db="EMBL/GenBank/DDBJ databases">
        <authorList>
            <person name="Zhang Y."/>
            <person name="Guo Z."/>
        </authorList>
    </citation>
    <scope>NUCLEOTIDE SEQUENCE [LARGE SCALE GENOMIC DNA]</scope>
    <source>
        <strain evidence="14 15">KCTC 12086</strain>
    </source>
</reference>
<dbReference type="Pfam" id="PF07244">
    <property type="entry name" value="POTRA"/>
    <property type="match status" value="1"/>
</dbReference>
<dbReference type="EMBL" id="CP013187">
    <property type="protein sequence ID" value="ALO42836.1"/>
    <property type="molecule type" value="Genomic_DNA"/>
</dbReference>
<comment type="similarity">
    <text evidence="2">Belongs to the TamA family.</text>
</comment>
<dbReference type="GO" id="GO:0009279">
    <property type="term" value="C:cell outer membrane"/>
    <property type="evidence" value="ECO:0007669"/>
    <property type="project" value="UniProtKB-SubCell"/>
</dbReference>
<dbReference type="Proteomes" id="UP000061457">
    <property type="component" value="Chromosome I"/>
</dbReference>
<evidence type="ECO:0000313" key="14">
    <source>
        <dbReference type="EMBL" id="ALO42836.1"/>
    </source>
</evidence>
<keyword evidence="7" id="KW-0472">Membrane</keyword>
<evidence type="ECO:0000256" key="3">
    <source>
        <dbReference type="ARBA" id="ARBA00015419"/>
    </source>
</evidence>
<feature type="domain" description="Bacterial surface antigen (D15)" evidence="11">
    <location>
        <begin position="276"/>
        <end position="573"/>
    </location>
</feature>
<keyword evidence="8" id="KW-0998">Cell outer membrane</keyword>
<accession>A0A0S2K438</accession>
<keyword evidence="4" id="KW-1134">Transmembrane beta strand</keyword>
<dbReference type="InterPro" id="IPR035243">
    <property type="entry name" value="TamA_POTRA_Dom_1"/>
</dbReference>
<dbReference type="Pfam" id="PF17243">
    <property type="entry name" value="POTRA_TamA_1"/>
    <property type="match status" value="1"/>
</dbReference>
<comment type="subcellular location">
    <subcellularLocation>
        <location evidence="1">Cell outer membrane</location>
    </subcellularLocation>
</comment>
<name>A0A0S2K438_9GAMM</name>
<dbReference type="STRING" id="161398.PP2015_2340"/>
<dbReference type="PANTHER" id="PTHR12815">
    <property type="entry name" value="SORTING AND ASSEMBLY MACHINERY SAMM50 PROTEIN FAMILY MEMBER"/>
    <property type="match status" value="1"/>
</dbReference>
<evidence type="ECO:0000256" key="7">
    <source>
        <dbReference type="ARBA" id="ARBA00023136"/>
    </source>
</evidence>
<comment type="subunit">
    <text evidence="10">Interacts with TamB to form the translocation and assembly module (TAM).</text>
</comment>
<keyword evidence="6" id="KW-0732">Signal</keyword>
<feature type="domain" description="TamA POTRA" evidence="13">
    <location>
        <begin position="48"/>
        <end position="102"/>
    </location>
</feature>
<dbReference type="Pfam" id="PF01103">
    <property type="entry name" value="Omp85"/>
    <property type="match status" value="1"/>
</dbReference>
<evidence type="ECO:0000256" key="9">
    <source>
        <dbReference type="ARBA" id="ARBA00033063"/>
    </source>
</evidence>
<keyword evidence="15" id="KW-1185">Reference proteome</keyword>
<evidence type="ECO:0000313" key="15">
    <source>
        <dbReference type="Proteomes" id="UP000061457"/>
    </source>
</evidence>
<dbReference type="Gene3D" id="3.10.20.310">
    <property type="entry name" value="membrane protein fhac"/>
    <property type="match status" value="3"/>
</dbReference>
<evidence type="ECO:0000256" key="5">
    <source>
        <dbReference type="ARBA" id="ARBA00022692"/>
    </source>
</evidence>
<dbReference type="GO" id="GO:0097347">
    <property type="term" value="C:TAM protein secretion complex"/>
    <property type="evidence" value="ECO:0007669"/>
    <property type="project" value="TreeGrafter"/>
</dbReference>
<evidence type="ECO:0000256" key="4">
    <source>
        <dbReference type="ARBA" id="ARBA00022452"/>
    </source>
</evidence>
<evidence type="ECO:0000256" key="1">
    <source>
        <dbReference type="ARBA" id="ARBA00004442"/>
    </source>
</evidence>
<evidence type="ECO:0000256" key="2">
    <source>
        <dbReference type="ARBA" id="ARBA00010248"/>
    </source>
</evidence>
<evidence type="ECO:0000259" key="13">
    <source>
        <dbReference type="Pfam" id="PF17243"/>
    </source>
</evidence>
<dbReference type="InterPro" id="IPR000184">
    <property type="entry name" value="Bac_surfAg_D15"/>
</dbReference>
<keyword evidence="5" id="KW-0812">Transmembrane</keyword>
<protein>
    <recommendedName>
        <fullName evidence="3">Translocation and assembly module subunit TamA</fullName>
    </recommendedName>
    <alternativeName>
        <fullName evidence="9">Autotransporter assembly factor TamA</fullName>
    </alternativeName>
</protein>
<dbReference type="PANTHER" id="PTHR12815:SF47">
    <property type="entry name" value="TRANSLOCATION AND ASSEMBLY MODULE SUBUNIT TAMA"/>
    <property type="match status" value="1"/>
</dbReference>
<dbReference type="KEGG" id="pphe:PP2015_2340"/>
<evidence type="ECO:0000256" key="10">
    <source>
        <dbReference type="ARBA" id="ARBA00093548"/>
    </source>
</evidence>
<evidence type="ECO:0000256" key="6">
    <source>
        <dbReference type="ARBA" id="ARBA00022729"/>
    </source>
</evidence>
<dbReference type="InterPro" id="IPR039910">
    <property type="entry name" value="D15-like"/>
</dbReference>
<feature type="domain" description="POTRA" evidence="12">
    <location>
        <begin position="120"/>
        <end position="186"/>
    </location>
</feature>
<evidence type="ECO:0000259" key="11">
    <source>
        <dbReference type="Pfam" id="PF01103"/>
    </source>
</evidence>
<evidence type="ECO:0000256" key="8">
    <source>
        <dbReference type="ARBA" id="ARBA00023237"/>
    </source>
</evidence>
<dbReference type="GO" id="GO:0009306">
    <property type="term" value="P:protein secretion"/>
    <property type="evidence" value="ECO:0007669"/>
    <property type="project" value="TreeGrafter"/>
</dbReference>
<organism evidence="14 15">
    <name type="scientific">Pseudoalteromonas phenolica</name>
    <dbReference type="NCBI Taxonomy" id="161398"/>
    <lineage>
        <taxon>Bacteria</taxon>
        <taxon>Pseudomonadati</taxon>
        <taxon>Pseudomonadota</taxon>
        <taxon>Gammaproteobacteria</taxon>
        <taxon>Alteromonadales</taxon>
        <taxon>Pseudoalteromonadaceae</taxon>
        <taxon>Pseudoalteromonas</taxon>
    </lineage>
</organism>